<comment type="caution">
    <text evidence="3">The sequence shown here is derived from an EMBL/GenBank/DDBJ whole genome shotgun (WGS) entry which is preliminary data.</text>
</comment>
<name>A0A5M6CPL5_9BACT</name>
<feature type="compositionally biased region" description="Polar residues" evidence="1">
    <location>
        <begin position="180"/>
        <end position="193"/>
    </location>
</feature>
<feature type="transmembrane region" description="Helical" evidence="2">
    <location>
        <begin position="99"/>
        <end position="120"/>
    </location>
</feature>
<keyword evidence="4" id="KW-1185">Reference proteome</keyword>
<dbReference type="EMBL" id="VWOX01000055">
    <property type="protein sequence ID" value="KAA5535175.1"/>
    <property type="molecule type" value="Genomic_DNA"/>
</dbReference>
<dbReference type="RefSeq" id="WP_150080047.1">
    <property type="nucleotide sequence ID" value="NZ_VWOX01000055.1"/>
</dbReference>
<dbReference type="Proteomes" id="UP000324479">
    <property type="component" value="Unassembled WGS sequence"/>
</dbReference>
<feature type="compositionally biased region" description="Basic and acidic residues" evidence="1">
    <location>
        <begin position="167"/>
        <end position="179"/>
    </location>
</feature>
<evidence type="ECO:0000313" key="3">
    <source>
        <dbReference type="EMBL" id="KAA5535175.1"/>
    </source>
</evidence>
<protein>
    <submittedName>
        <fullName evidence="3">Uncharacterized protein</fullName>
    </submittedName>
</protein>
<gene>
    <name evidence="3" type="ORF">FYK55_28615</name>
</gene>
<sequence length="193" mass="21006">MNPFAPPISKDEAISTTRSPIKLIGRTLCFCVGTIGCLYVAGPLFMALNGQVAGLERAYRSVWNSLSGPYVPSLAIVLVGMAGWKGLRQRRRSDYLPTPFSRIVTGFLVFAVFLVVGNVLDEPLKLVLGAWYSDGHGQLLIVVIELLLASVVGSEIEAYIVRQTETKSSEPCHAHEGRESGQSVWSESSARPR</sequence>
<organism evidence="3 4">
    <name type="scientific">Roseiconus nitratireducens</name>
    <dbReference type="NCBI Taxonomy" id="2605748"/>
    <lineage>
        <taxon>Bacteria</taxon>
        <taxon>Pseudomonadati</taxon>
        <taxon>Planctomycetota</taxon>
        <taxon>Planctomycetia</taxon>
        <taxon>Pirellulales</taxon>
        <taxon>Pirellulaceae</taxon>
        <taxon>Roseiconus</taxon>
    </lineage>
</organism>
<proteinExistence type="predicted"/>
<feature type="transmembrane region" description="Helical" evidence="2">
    <location>
        <begin position="28"/>
        <end position="48"/>
    </location>
</feature>
<keyword evidence="2" id="KW-0812">Transmembrane</keyword>
<keyword evidence="2" id="KW-0472">Membrane</keyword>
<dbReference type="AlphaFoldDB" id="A0A5M6CPL5"/>
<evidence type="ECO:0000256" key="1">
    <source>
        <dbReference type="SAM" id="MobiDB-lite"/>
    </source>
</evidence>
<keyword evidence="2" id="KW-1133">Transmembrane helix</keyword>
<evidence type="ECO:0000256" key="2">
    <source>
        <dbReference type="SAM" id="Phobius"/>
    </source>
</evidence>
<feature type="region of interest" description="Disordered" evidence="1">
    <location>
        <begin position="167"/>
        <end position="193"/>
    </location>
</feature>
<feature type="transmembrane region" description="Helical" evidence="2">
    <location>
        <begin position="140"/>
        <end position="161"/>
    </location>
</feature>
<accession>A0A5M6CPL5</accession>
<evidence type="ECO:0000313" key="4">
    <source>
        <dbReference type="Proteomes" id="UP000324479"/>
    </source>
</evidence>
<feature type="transmembrane region" description="Helical" evidence="2">
    <location>
        <begin position="68"/>
        <end position="87"/>
    </location>
</feature>
<reference evidence="3 4" key="1">
    <citation type="submission" date="2019-08" db="EMBL/GenBank/DDBJ databases">
        <authorList>
            <person name="Dhanesh K."/>
            <person name="Kumar G."/>
            <person name="Sasikala C."/>
            <person name="Venkata Ramana C."/>
        </authorList>
    </citation>
    <scope>NUCLEOTIDE SEQUENCE [LARGE SCALE GENOMIC DNA]</scope>
    <source>
        <strain evidence="3 4">JC645</strain>
    </source>
</reference>